<proteinExistence type="predicted"/>
<dbReference type="EMBL" id="JALAYX010000007">
    <property type="protein sequence ID" value="MCJ8240675.1"/>
    <property type="molecule type" value="Genomic_DNA"/>
</dbReference>
<reference evidence="1 2" key="1">
    <citation type="submission" date="2022-03" db="EMBL/GenBank/DDBJ databases">
        <title>Rhizobium SSM4.3 sp. nov., isolated from Sediment (Gouqi Island).</title>
        <authorList>
            <person name="Chen G."/>
        </authorList>
    </citation>
    <scope>NUCLEOTIDE SEQUENCE [LARGE SCALE GENOMIC DNA]</scope>
    <source>
        <strain evidence="1 2">SSM4.3</strain>
        <plasmid evidence="1">unnamed</plasmid>
    </source>
</reference>
<evidence type="ECO:0000313" key="2">
    <source>
        <dbReference type="Proteomes" id="UP001522662"/>
    </source>
</evidence>
<keyword evidence="2" id="KW-1185">Reference proteome</keyword>
<name>A0ABT0D5K4_9HYPH</name>
<sequence>MQRDNLWREWYAWFPVKPIDENQLFWLETIWRRIDPETSGWIYKSFRSDLQRETEAAMRCI</sequence>
<geneLocation type="plasmid" evidence="1">
    <name>unnamed</name>
</geneLocation>
<dbReference type="Proteomes" id="UP001522662">
    <property type="component" value="Unassembled WGS sequence"/>
</dbReference>
<organism evidence="1 2">
    <name type="scientific">Peteryoungia algae</name>
    <dbReference type="NCBI Taxonomy" id="2919917"/>
    <lineage>
        <taxon>Bacteria</taxon>
        <taxon>Pseudomonadati</taxon>
        <taxon>Pseudomonadota</taxon>
        <taxon>Alphaproteobacteria</taxon>
        <taxon>Hyphomicrobiales</taxon>
        <taxon>Rhizobiaceae</taxon>
        <taxon>Peteryoungia</taxon>
    </lineage>
</organism>
<protein>
    <submittedName>
        <fullName evidence="1">Uncharacterized protein</fullName>
    </submittedName>
</protein>
<accession>A0ABT0D5K4</accession>
<gene>
    <name evidence="1" type="ORF">MKJ03_20265</name>
</gene>
<keyword evidence="1" id="KW-0614">Plasmid</keyword>
<comment type="caution">
    <text evidence="1">The sequence shown here is derived from an EMBL/GenBank/DDBJ whole genome shotgun (WGS) entry which is preliminary data.</text>
</comment>
<evidence type="ECO:0000313" key="1">
    <source>
        <dbReference type="EMBL" id="MCJ8240675.1"/>
    </source>
</evidence>